<feature type="compositionally biased region" description="Low complexity" evidence="2">
    <location>
        <begin position="498"/>
        <end position="510"/>
    </location>
</feature>
<dbReference type="GO" id="GO:0003785">
    <property type="term" value="F:actin monomer binding"/>
    <property type="evidence" value="ECO:0007669"/>
    <property type="project" value="InterPro"/>
</dbReference>
<dbReference type="InterPro" id="IPR019025">
    <property type="entry name" value="Cordon-bleu_ubiquitin_domain"/>
</dbReference>
<dbReference type="PANTHER" id="PTHR21557">
    <property type="entry name" value="CORDON-BLEU"/>
    <property type="match status" value="1"/>
</dbReference>
<keyword evidence="1" id="KW-0175">Coiled coil</keyword>
<proteinExistence type="evidence at transcript level"/>
<feature type="coiled-coil region" evidence="1">
    <location>
        <begin position="639"/>
        <end position="673"/>
    </location>
</feature>
<feature type="domain" description="Cordon-bleu ubiquitin-like" evidence="3">
    <location>
        <begin position="122"/>
        <end position="202"/>
    </location>
</feature>
<feature type="compositionally biased region" description="Basic and acidic residues" evidence="2">
    <location>
        <begin position="372"/>
        <end position="391"/>
    </location>
</feature>
<dbReference type="EMBL" id="LR784075">
    <property type="protein sequence ID" value="CAB3232501.1"/>
    <property type="molecule type" value="mRNA"/>
</dbReference>
<evidence type="ECO:0000313" key="4">
    <source>
        <dbReference type="EMBL" id="CAB3232501.1"/>
    </source>
</evidence>
<protein>
    <submittedName>
        <fullName evidence="4">Protein cordon-bleu-like</fullName>
    </submittedName>
</protein>
<feature type="region of interest" description="Disordered" evidence="2">
    <location>
        <begin position="722"/>
        <end position="760"/>
    </location>
</feature>
<feature type="compositionally biased region" description="Basic and acidic residues" evidence="2">
    <location>
        <begin position="449"/>
        <end position="464"/>
    </location>
</feature>
<feature type="region of interest" description="Disordered" evidence="2">
    <location>
        <begin position="1"/>
        <end position="24"/>
    </location>
</feature>
<dbReference type="Gene3D" id="3.10.20.90">
    <property type="entry name" value="Phosphatidylinositol 3-kinase Catalytic Subunit, Chain A, domain 1"/>
    <property type="match status" value="1"/>
</dbReference>
<feature type="compositionally biased region" description="Acidic residues" evidence="2">
    <location>
        <begin position="303"/>
        <end position="318"/>
    </location>
</feature>
<reference evidence="4" key="1">
    <citation type="submission" date="2020-04" db="EMBL/GenBank/DDBJ databases">
        <authorList>
            <person name="Neveu A P."/>
        </authorList>
    </citation>
    <scope>NUCLEOTIDE SEQUENCE</scope>
    <source>
        <tissue evidence="4">Whole embryo</tissue>
    </source>
</reference>
<sequence>MATIRSDDGSIYDEIGGSEDSESTYSDLDQEIMMEVILPDNSIHKITILASTPLSDLRTSVCSQFKLVPSQHVVEFVGAKSSVTKRKASLAIGRLDATMIKILTKKASNKPSPVPAAVANTSENTVRLIVKLPRLRQSIIRVNPDIPLQTIFLSVCEKLKLDAEKRSLVEFRHPQQPDIQLNPKHTLNDYNLREISLTDKRDLAPKPAVPIAHVTPKPAARKKKAPAPPPPSNGTAVRPPDTNGEVKPAPIKPAKRRHAPLPPQATHKVEEPEPEPVYAQVRKKKPEKQVEEKPEEEPHQESTEEELKDVTEETEDEISASLDATDELDKVLEEASIPSNSSTHSDEIDADDIKLEVNEFPERPPRIHKAVHKVEEHSDDITVDDVTKEEDVPAPAVRQQKSVEGKIKIYDVVDDEIKFDDSIVSNEETSSHHSDDVIAVDDVNHDETIHSENDEEPVVEKATDRLPQAEMDVKSIVESVSVVTSSEEETQIKDPEQESIVISPVSYVPVEPTPDDVEDLPPPPPSFLGSEDFDPLPPPPEDFSDNSTPSVEKLVISQTAVLPPPVANGTAHHEAIDTKLNTENNFDLRIAESLGISNVSIDEKQFPPPQKYKPVTAPKPAKSLASFIKDQNENEIKPAEHTSNENDSADAELLKLQKEIKRMKMRKSAKHNENNDQWKMMKESQRNSWHPGTKSFTFIPKKTNEVAHEDYQEAPIPVIELSNSGEIKPYSTGTTTDKKKEPPKVQPSTEAAPKPRSTLPSYYKKFLGANAFAASQTTQR</sequence>
<organism evidence="4">
    <name type="scientific">Phallusia mammillata</name>
    <dbReference type="NCBI Taxonomy" id="59560"/>
    <lineage>
        <taxon>Eukaryota</taxon>
        <taxon>Metazoa</taxon>
        <taxon>Chordata</taxon>
        <taxon>Tunicata</taxon>
        <taxon>Ascidiacea</taxon>
        <taxon>Phlebobranchia</taxon>
        <taxon>Ascidiidae</taxon>
        <taxon>Phallusia</taxon>
    </lineage>
</organism>
<name>A0A6F9D945_9ASCI</name>
<dbReference type="InterPro" id="IPR039895">
    <property type="entry name" value="COBL-like"/>
</dbReference>
<dbReference type="PANTHER" id="PTHR21557:SF2">
    <property type="entry name" value="CORDON-BLEU PROTEIN-LIKE 1"/>
    <property type="match status" value="1"/>
</dbReference>
<feature type="compositionally biased region" description="Polar residues" evidence="2">
    <location>
        <begin position="722"/>
        <end position="735"/>
    </location>
</feature>
<dbReference type="AlphaFoldDB" id="A0A6F9D945"/>
<feature type="region of interest" description="Disordered" evidence="2">
    <location>
        <begin position="201"/>
        <end position="401"/>
    </location>
</feature>
<evidence type="ECO:0000256" key="2">
    <source>
        <dbReference type="SAM" id="MobiDB-lite"/>
    </source>
</evidence>
<evidence type="ECO:0000256" key="1">
    <source>
        <dbReference type="SAM" id="Coils"/>
    </source>
</evidence>
<gene>
    <name evidence="4" type="primary">Cobl</name>
</gene>
<feature type="compositionally biased region" description="Basic and acidic residues" evidence="2">
    <location>
        <begin position="344"/>
        <end position="365"/>
    </location>
</feature>
<feature type="compositionally biased region" description="Basic and acidic residues" evidence="2">
    <location>
        <begin position="287"/>
        <end position="302"/>
    </location>
</feature>
<dbReference type="Pfam" id="PF09469">
    <property type="entry name" value="Cobl"/>
    <property type="match status" value="1"/>
</dbReference>
<evidence type="ECO:0000259" key="3">
    <source>
        <dbReference type="Pfam" id="PF09469"/>
    </source>
</evidence>
<feature type="region of interest" description="Disordered" evidence="2">
    <location>
        <begin position="449"/>
        <end position="549"/>
    </location>
</feature>
<accession>A0A6F9D945</accession>